<dbReference type="GO" id="GO:0003677">
    <property type="term" value="F:DNA binding"/>
    <property type="evidence" value="ECO:0007669"/>
    <property type="project" value="UniProtKB-KW"/>
</dbReference>
<dbReference type="PANTHER" id="PTHR44688:SF16">
    <property type="entry name" value="DNA-BINDING TRANSCRIPTIONAL ACTIVATOR DEVR_DOSR"/>
    <property type="match status" value="1"/>
</dbReference>
<evidence type="ECO:0000256" key="6">
    <source>
        <dbReference type="PROSITE-ProRule" id="PRU00169"/>
    </source>
</evidence>
<dbReference type="GO" id="GO:0000160">
    <property type="term" value="P:phosphorelay signal transduction system"/>
    <property type="evidence" value="ECO:0007669"/>
    <property type="project" value="UniProtKB-KW"/>
</dbReference>
<dbReference type="Proteomes" id="UP000271003">
    <property type="component" value="Chromosome"/>
</dbReference>
<dbReference type="InterPro" id="IPR011006">
    <property type="entry name" value="CheY-like_superfamily"/>
</dbReference>
<dbReference type="PROSITE" id="PS50110">
    <property type="entry name" value="RESPONSE_REGULATORY"/>
    <property type="match status" value="1"/>
</dbReference>
<organism evidence="9 10">
    <name type="scientific">Sutterella megalosphaeroides</name>
    <dbReference type="NCBI Taxonomy" id="2494234"/>
    <lineage>
        <taxon>Bacteria</taxon>
        <taxon>Pseudomonadati</taxon>
        <taxon>Pseudomonadota</taxon>
        <taxon>Betaproteobacteria</taxon>
        <taxon>Burkholderiales</taxon>
        <taxon>Sutterellaceae</taxon>
        <taxon>Sutterella</taxon>
    </lineage>
</organism>
<evidence type="ECO:0000313" key="10">
    <source>
        <dbReference type="Proteomes" id="UP000271003"/>
    </source>
</evidence>
<feature type="modified residue" description="4-aspartylphosphate" evidence="6">
    <location>
        <position position="72"/>
    </location>
</feature>
<sequence>MTISNPNSETSAVDDAVLKAASVVRIVDDDEAMRRSYAFMLTMAKWRTKLYPSAEAFLDEDDPEIPGAIILDVRMPRISGLALQDRLSADGNDLPVIFVTGHGDVDMAVRAVKRGAFDFMLKPVDPVRLKKAVTEAIRASWIKANEARRTMDFSGKWALLTQREREVFQLIAEGCLNKEAAFRLNIAERTVKFHRASACRKLGARTPQEIAAIWLALKESVRSSGGA</sequence>
<dbReference type="SMART" id="SM00421">
    <property type="entry name" value="HTH_LUXR"/>
    <property type="match status" value="1"/>
</dbReference>
<evidence type="ECO:0000313" key="9">
    <source>
        <dbReference type="EMBL" id="BBF23513.1"/>
    </source>
</evidence>
<evidence type="ECO:0000256" key="3">
    <source>
        <dbReference type="ARBA" id="ARBA00023015"/>
    </source>
</evidence>
<dbReference type="Pfam" id="PF00072">
    <property type="entry name" value="Response_reg"/>
    <property type="match status" value="1"/>
</dbReference>
<keyword evidence="3" id="KW-0805">Transcription regulation</keyword>
<dbReference type="CDD" id="cd06170">
    <property type="entry name" value="LuxR_C_like"/>
    <property type="match status" value="1"/>
</dbReference>
<dbReference type="GO" id="GO:0006355">
    <property type="term" value="P:regulation of DNA-templated transcription"/>
    <property type="evidence" value="ECO:0007669"/>
    <property type="project" value="InterPro"/>
</dbReference>
<keyword evidence="5" id="KW-0804">Transcription</keyword>
<evidence type="ECO:0000256" key="1">
    <source>
        <dbReference type="ARBA" id="ARBA00022553"/>
    </source>
</evidence>
<keyword evidence="1 6" id="KW-0597">Phosphoprotein</keyword>
<dbReference type="InterPro" id="IPR036388">
    <property type="entry name" value="WH-like_DNA-bd_sf"/>
</dbReference>
<dbReference type="SUPFAM" id="SSF52172">
    <property type="entry name" value="CheY-like"/>
    <property type="match status" value="1"/>
</dbReference>
<evidence type="ECO:0000256" key="5">
    <source>
        <dbReference type="ARBA" id="ARBA00023163"/>
    </source>
</evidence>
<dbReference type="CDD" id="cd17537">
    <property type="entry name" value="REC_FixJ"/>
    <property type="match status" value="1"/>
</dbReference>
<keyword evidence="2" id="KW-0902">Two-component regulatory system</keyword>
<dbReference type="Gene3D" id="1.10.10.10">
    <property type="entry name" value="Winged helix-like DNA-binding domain superfamily/Winged helix DNA-binding domain"/>
    <property type="match status" value="1"/>
</dbReference>
<dbReference type="FunFam" id="3.40.50.2300:FF:000018">
    <property type="entry name" value="DNA-binding transcriptional regulator NtrC"/>
    <property type="match status" value="1"/>
</dbReference>
<evidence type="ECO:0000259" key="7">
    <source>
        <dbReference type="PROSITE" id="PS50043"/>
    </source>
</evidence>
<dbReference type="SUPFAM" id="SSF46894">
    <property type="entry name" value="C-terminal effector domain of the bipartite response regulators"/>
    <property type="match status" value="1"/>
</dbReference>
<dbReference type="PROSITE" id="PS50043">
    <property type="entry name" value="HTH_LUXR_2"/>
    <property type="match status" value="1"/>
</dbReference>
<protein>
    <submittedName>
        <fullName evidence="9">DNA-binding response regulator</fullName>
    </submittedName>
</protein>
<dbReference type="SMART" id="SM00448">
    <property type="entry name" value="REC"/>
    <property type="match status" value="1"/>
</dbReference>
<evidence type="ECO:0000256" key="4">
    <source>
        <dbReference type="ARBA" id="ARBA00023125"/>
    </source>
</evidence>
<dbReference type="InterPro" id="IPR000792">
    <property type="entry name" value="Tscrpt_reg_LuxR_C"/>
</dbReference>
<dbReference type="PANTHER" id="PTHR44688">
    <property type="entry name" value="DNA-BINDING TRANSCRIPTIONAL ACTIVATOR DEVR_DOSR"/>
    <property type="match status" value="1"/>
</dbReference>
<reference evidence="9 10" key="1">
    <citation type="journal article" date="2018" name="Int. J. Syst. Evol. Microbiol.">
        <title>Mesosutterella multiformis gen. nov., sp. nov., a member of the family Sutterellaceae and Sutterella megalosphaeroides sp. nov., isolated from human faeces.</title>
        <authorList>
            <person name="Sakamoto M."/>
            <person name="Ikeyama N."/>
            <person name="Kunihiro T."/>
            <person name="Iino T."/>
            <person name="Yuki M."/>
            <person name="Ohkuma M."/>
        </authorList>
    </citation>
    <scope>NUCLEOTIDE SEQUENCE [LARGE SCALE GENOMIC DNA]</scope>
    <source>
        <strain evidence="9 10">6FBBBH3</strain>
    </source>
</reference>
<evidence type="ECO:0000259" key="8">
    <source>
        <dbReference type="PROSITE" id="PS50110"/>
    </source>
</evidence>
<dbReference type="OrthoDB" id="9802186at2"/>
<dbReference type="RefSeq" id="WP_120177114.1">
    <property type="nucleotide sequence ID" value="NZ_AP018786.1"/>
</dbReference>
<dbReference type="InterPro" id="IPR016032">
    <property type="entry name" value="Sig_transdc_resp-reg_C-effctor"/>
</dbReference>
<accession>A0A2Z6IAF6</accession>
<gene>
    <name evidence="9" type="ORF">SUTMEG_14040</name>
</gene>
<evidence type="ECO:0000256" key="2">
    <source>
        <dbReference type="ARBA" id="ARBA00023012"/>
    </source>
</evidence>
<dbReference type="KEGG" id="sutt:SUTMEG_14040"/>
<dbReference type="InterPro" id="IPR001789">
    <property type="entry name" value="Sig_transdc_resp-reg_receiver"/>
</dbReference>
<dbReference type="Pfam" id="PF00196">
    <property type="entry name" value="GerE"/>
    <property type="match status" value="1"/>
</dbReference>
<feature type="domain" description="Response regulatory" evidence="8">
    <location>
        <begin position="23"/>
        <end position="137"/>
    </location>
</feature>
<dbReference type="EMBL" id="AP018786">
    <property type="protein sequence ID" value="BBF23513.1"/>
    <property type="molecule type" value="Genomic_DNA"/>
</dbReference>
<dbReference type="PRINTS" id="PR00038">
    <property type="entry name" value="HTHLUXR"/>
</dbReference>
<proteinExistence type="predicted"/>
<name>A0A2Z6IAF6_9BURK</name>
<dbReference type="AlphaFoldDB" id="A0A2Z6IAF6"/>
<keyword evidence="10" id="KW-1185">Reference proteome</keyword>
<dbReference type="Gene3D" id="3.40.50.2300">
    <property type="match status" value="1"/>
</dbReference>
<keyword evidence="4 9" id="KW-0238">DNA-binding</keyword>
<feature type="domain" description="HTH luxR-type" evidence="7">
    <location>
        <begin position="153"/>
        <end position="218"/>
    </location>
</feature>